<evidence type="ECO:0000256" key="4">
    <source>
        <dbReference type="ARBA" id="ARBA00015944"/>
    </source>
</evidence>
<dbReference type="SUPFAM" id="SSF81452">
    <property type="entry name" value="Cytochrome c oxidase subunit III-like"/>
    <property type="match status" value="1"/>
</dbReference>
<evidence type="ECO:0000256" key="14">
    <source>
        <dbReference type="SAM" id="MobiDB-lite"/>
    </source>
</evidence>
<reference evidence="17 18" key="1">
    <citation type="journal article" date="2011" name="BMC Genomics">
        <title>Complete genome sequence of Corynebacterium variabile DSM 44702 isolated from the surface of smear-ripened cheeses and insights into cheese ripening and flavor generation.</title>
        <authorList>
            <person name="Schroeder J."/>
            <person name="Maus I."/>
            <person name="Trost E."/>
            <person name="Tauch A."/>
        </authorList>
    </citation>
    <scope>NUCLEOTIDE SEQUENCE [LARGE SCALE GENOMIC DNA]</scope>
    <source>
        <strain evidence="18">DSM 44702 / JCM 12073 / NCIMB 30131</strain>
    </source>
</reference>
<dbReference type="STRING" id="858619.CVAR_1132"/>
<dbReference type="EC" id="7.1.1.9" evidence="3"/>
<dbReference type="Gene3D" id="1.20.120.80">
    <property type="entry name" value="Cytochrome c oxidase, subunit III, four-helix bundle"/>
    <property type="match status" value="1"/>
</dbReference>
<evidence type="ECO:0000256" key="15">
    <source>
        <dbReference type="SAM" id="Phobius"/>
    </source>
</evidence>
<sequence length="293" mass="31684">MRQGQVPATLFRGWFGLTGASPGPGLQGGEEALTCGDTTRRTASSKSSRLTPFVVSSQEISIPDLQVFRNLRFKGGRESTTGVAHVIIVDVTSAVGNQGMAAPQRVATLNRPNMVSVGTIVFLSQELMFFAGLFAMYFVSKANSGGDWPSHPTELNVPFALGITVILVSSSFTAQWGVFAAERGDVFGLRKWYALTIVLGAIFLIGQAYEYIHLVEHGTTISSSVYGSVFFITTGFHGAHVLAGVLAFVVVLLRTAKSKFTPAQATAAVVVSYYWHFVDVVWIGLWITIYFIQ</sequence>
<keyword evidence="9 15" id="KW-0472">Membrane</keyword>
<evidence type="ECO:0000256" key="11">
    <source>
        <dbReference type="ARBA" id="ARBA00031625"/>
    </source>
</evidence>
<evidence type="ECO:0000256" key="1">
    <source>
        <dbReference type="ARBA" id="ARBA00004651"/>
    </source>
</evidence>
<feature type="transmembrane region" description="Helical" evidence="15">
    <location>
        <begin position="229"/>
        <end position="253"/>
    </location>
</feature>
<dbReference type="PROSITE" id="PS50253">
    <property type="entry name" value="COX3"/>
    <property type="match status" value="1"/>
</dbReference>
<dbReference type="Proteomes" id="UP000006659">
    <property type="component" value="Chromosome"/>
</dbReference>
<feature type="transmembrane region" description="Helical" evidence="15">
    <location>
        <begin position="192"/>
        <end position="209"/>
    </location>
</feature>
<evidence type="ECO:0000313" key="17">
    <source>
        <dbReference type="EMBL" id="AEK36488.1"/>
    </source>
</evidence>
<evidence type="ECO:0000256" key="7">
    <source>
        <dbReference type="ARBA" id="ARBA00022967"/>
    </source>
</evidence>
<feature type="transmembrane region" description="Helical" evidence="15">
    <location>
        <begin position="265"/>
        <end position="292"/>
    </location>
</feature>
<evidence type="ECO:0000256" key="13">
    <source>
        <dbReference type="RuleBase" id="RU003376"/>
    </source>
</evidence>
<dbReference type="HOGENOM" id="CLU_044071_1_1_11"/>
<keyword evidence="17" id="KW-0560">Oxidoreductase</keyword>
<evidence type="ECO:0000256" key="6">
    <source>
        <dbReference type="ARBA" id="ARBA00022692"/>
    </source>
</evidence>
<keyword evidence="8 15" id="KW-1133">Transmembrane helix</keyword>
<dbReference type="PANTHER" id="PTHR11403:SF2">
    <property type="entry name" value="CYTOCHROME BO(3) UBIQUINOL OXIDASE SUBUNIT 3"/>
    <property type="match status" value="1"/>
</dbReference>
<evidence type="ECO:0000259" key="16">
    <source>
        <dbReference type="PROSITE" id="PS50253"/>
    </source>
</evidence>
<dbReference type="GO" id="GO:0005886">
    <property type="term" value="C:plasma membrane"/>
    <property type="evidence" value="ECO:0007669"/>
    <property type="project" value="UniProtKB-SubCell"/>
</dbReference>
<evidence type="ECO:0000256" key="8">
    <source>
        <dbReference type="ARBA" id="ARBA00022989"/>
    </source>
</evidence>
<dbReference type="GO" id="GO:0004129">
    <property type="term" value="F:cytochrome-c oxidase activity"/>
    <property type="evidence" value="ECO:0007669"/>
    <property type="project" value="UniProtKB-EC"/>
</dbReference>
<dbReference type="EMBL" id="CP002917">
    <property type="protein sequence ID" value="AEK36488.1"/>
    <property type="molecule type" value="Genomic_DNA"/>
</dbReference>
<dbReference type="AlphaFoldDB" id="G0HE96"/>
<dbReference type="PANTHER" id="PTHR11403">
    <property type="entry name" value="CYTOCHROME C OXIDASE SUBUNIT III"/>
    <property type="match status" value="1"/>
</dbReference>
<comment type="subcellular location">
    <subcellularLocation>
        <location evidence="1 13">Cell membrane</location>
        <topology evidence="1 13">Multi-pass membrane protein</topology>
    </subcellularLocation>
</comment>
<evidence type="ECO:0000256" key="2">
    <source>
        <dbReference type="ARBA" id="ARBA00010581"/>
    </source>
</evidence>
<evidence type="ECO:0000256" key="10">
    <source>
        <dbReference type="ARBA" id="ARBA00031400"/>
    </source>
</evidence>
<dbReference type="KEGG" id="cva:CVAR_1132"/>
<dbReference type="eggNOG" id="COG1845">
    <property type="taxonomic scope" value="Bacteria"/>
</dbReference>
<keyword evidence="7" id="KW-1278">Translocase</keyword>
<dbReference type="GO" id="GO:0019646">
    <property type="term" value="P:aerobic electron transport chain"/>
    <property type="evidence" value="ECO:0007669"/>
    <property type="project" value="InterPro"/>
</dbReference>
<keyword evidence="6 13" id="KW-0812">Transmembrane</keyword>
<feature type="region of interest" description="Disordered" evidence="14">
    <location>
        <begin position="23"/>
        <end position="48"/>
    </location>
</feature>
<feature type="domain" description="Heme-copper oxidase subunit III family profile" evidence="16">
    <location>
        <begin position="115"/>
        <end position="293"/>
    </location>
</feature>
<evidence type="ECO:0000256" key="9">
    <source>
        <dbReference type="ARBA" id="ARBA00023136"/>
    </source>
</evidence>
<comment type="catalytic activity">
    <reaction evidence="12">
        <text>4 Fe(II)-[cytochrome c] + O2 + 8 H(+)(in) = 4 Fe(III)-[cytochrome c] + 2 H2O + 4 H(+)(out)</text>
        <dbReference type="Rhea" id="RHEA:11436"/>
        <dbReference type="Rhea" id="RHEA-COMP:10350"/>
        <dbReference type="Rhea" id="RHEA-COMP:14399"/>
        <dbReference type="ChEBI" id="CHEBI:15377"/>
        <dbReference type="ChEBI" id="CHEBI:15378"/>
        <dbReference type="ChEBI" id="CHEBI:15379"/>
        <dbReference type="ChEBI" id="CHEBI:29033"/>
        <dbReference type="ChEBI" id="CHEBI:29034"/>
        <dbReference type="EC" id="7.1.1.9"/>
    </reaction>
</comment>
<dbReference type="InterPro" id="IPR035973">
    <property type="entry name" value="Cyt_c_oxidase_su3-like_sf"/>
</dbReference>
<dbReference type="InterPro" id="IPR000298">
    <property type="entry name" value="Cyt_c_oxidase-like_su3"/>
</dbReference>
<evidence type="ECO:0000313" key="18">
    <source>
        <dbReference type="Proteomes" id="UP000006659"/>
    </source>
</evidence>
<proteinExistence type="inferred from homology"/>
<organism evidence="17 18">
    <name type="scientific">Corynebacterium variabile (strain DSM 44702 / CIP 107183 / JCM 12073 / NCIMB 30131)</name>
    <name type="common">Corynebacterium mooreparkense</name>
    <dbReference type="NCBI Taxonomy" id="858619"/>
    <lineage>
        <taxon>Bacteria</taxon>
        <taxon>Bacillati</taxon>
        <taxon>Actinomycetota</taxon>
        <taxon>Actinomycetes</taxon>
        <taxon>Mycobacteriales</taxon>
        <taxon>Corynebacteriaceae</taxon>
        <taxon>Corynebacterium</taxon>
    </lineage>
</organism>
<dbReference type="FunFam" id="1.20.120.80:FF:000001">
    <property type="entry name" value="Cytochrome (Ubi)quinol oxidase subunit III"/>
    <property type="match status" value="1"/>
</dbReference>
<feature type="transmembrane region" description="Helical" evidence="15">
    <location>
        <begin position="159"/>
        <end position="180"/>
    </location>
</feature>
<name>G0HE96_CORVD</name>
<dbReference type="InterPro" id="IPR013833">
    <property type="entry name" value="Cyt_c_oxidase_su3_a-hlx"/>
</dbReference>
<evidence type="ECO:0000256" key="12">
    <source>
        <dbReference type="ARBA" id="ARBA00047816"/>
    </source>
</evidence>
<dbReference type="Pfam" id="PF00510">
    <property type="entry name" value="COX3"/>
    <property type="match status" value="1"/>
</dbReference>
<feature type="transmembrane region" description="Helical" evidence="15">
    <location>
        <begin position="114"/>
        <end position="139"/>
    </location>
</feature>
<dbReference type="CDD" id="cd00386">
    <property type="entry name" value="Heme_Cu_Oxidase_III_like"/>
    <property type="match status" value="1"/>
</dbReference>
<keyword evidence="5" id="KW-1003">Cell membrane</keyword>
<protein>
    <recommendedName>
        <fullName evidence="4">Cytochrome c oxidase subunit 3</fullName>
        <ecNumber evidence="3">7.1.1.9</ecNumber>
    </recommendedName>
    <alternativeName>
        <fullName evidence="10">Cytochrome aa3 subunit 3</fullName>
    </alternativeName>
    <alternativeName>
        <fullName evidence="11">Cytochrome c oxidase polypeptide III</fullName>
    </alternativeName>
</protein>
<dbReference type="GO" id="GO:0016491">
    <property type="term" value="F:oxidoreductase activity"/>
    <property type="evidence" value="ECO:0007669"/>
    <property type="project" value="UniProtKB-KW"/>
</dbReference>
<dbReference type="InterPro" id="IPR024791">
    <property type="entry name" value="Cyt_c/ubiquinol_Oxase_su3"/>
</dbReference>
<evidence type="ECO:0000256" key="3">
    <source>
        <dbReference type="ARBA" id="ARBA00012949"/>
    </source>
</evidence>
<gene>
    <name evidence="17" type="primary">ctaE</name>
    <name evidence="17" type="ordered locus">CVAR_1132</name>
</gene>
<accession>G0HE96</accession>
<comment type="similarity">
    <text evidence="2 13">Belongs to the cytochrome c oxidase subunit 3 family.</text>
</comment>
<evidence type="ECO:0000256" key="5">
    <source>
        <dbReference type="ARBA" id="ARBA00022475"/>
    </source>
</evidence>